<keyword evidence="4" id="KW-0804">Transcription</keyword>
<reference evidence="7 8" key="1">
    <citation type="submission" date="2016-10" db="EMBL/GenBank/DDBJ databases">
        <authorList>
            <person name="Varghese N."/>
            <person name="Submissions S."/>
        </authorList>
    </citation>
    <scope>NUCLEOTIDE SEQUENCE [LARGE SCALE GENOMIC DNA]</scope>
    <source>
        <strain evidence="7 8">BS2771</strain>
    </source>
</reference>
<dbReference type="NCBIfam" id="TIGR02937">
    <property type="entry name" value="sigma70-ECF"/>
    <property type="match status" value="1"/>
</dbReference>
<dbReference type="EMBL" id="LT629800">
    <property type="protein sequence ID" value="SDU94120.1"/>
    <property type="molecule type" value="Genomic_DNA"/>
</dbReference>
<dbReference type="Gene3D" id="1.10.10.10">
    <property type="entry name" value="Winged helix-like DNA-binding domain superfamily/Winged helix DNA-binding domain"/>
    <property type="match status" value="1"/>
</dbReference>
<dbReference type="Gene3D" id="1.10.1740.10">
    <property type="match status" value="1"/>
</dbReference>
<proteinExistence type="inferred from homology"/>
<organism evidence="7 8">
    <name type="scientific">Pseudomonas brenneri</name>
    <dbReference type="NCBI Taxonomy" id="129817"/>
    <lineage>
        <taxon>Bacteria</taxon>
        <taxon>Pseudomonadati</taxon>
        <taxon>Pseudomonadota</taxon>
        <taxon>Gammaproteobacteria</taxon>
        <taxon>Pseudomonadales</taxon>
        <taxon>Pseudomonadaceae</taxon>
        <taxon>Pseudomonas</taxon>
    </lineage>
</organism>
<evidence type="ECO:0000313" key="7">
    <source>
        <dbReference type="EMBL" id="SDU94120.1"/>
    </source>
</evidence>
<sequence length="243" mass="27752">MPAMAEAQATSLLADPPLSLASQLLHSIFTSRGIATFRKSKPISFALLTGLCFNRDQFLFTSWHQRRMDIVSTSPTSFSQLYGSHHSWLIGLLRRRLSNRWDAADLAQDTFIRVLKRPPDQADPVRERSYLATIARGLCIDHWRRRQLEQAWLQSLADRPQAVQPSLEQRAIIVETLYEVDAMLARLPHKVRETFLLAQLHGMTYKQIAMQLGVCERMVKKYMAQALLHCAVLEAELDGLLVE</sequence>
<dbReference type="SUPFAM" id="SSF88946">
    <property type="entry name" value="Sigma2 domain of RNA polymerase sigma factors"/>
    <property type="match status" value="1"/>
</dbReference>
<comment type="similarity">
    <text evidence="1">Belongs to the sigma-70 factor family. ECF subfamily.</text>
</comment>
<evidence type="ECO:0000259" key="5">
    <source>
        <dbReference type="Pfam" id="PF04542"/>
    </source>
</evidence>
<dbReference type="InterPro" id="IPR007627">
    <property type="entry name" value="RNA_pol_sigma70_r2"/>
</dbReference>
<keyword evidence="3" id="KW-0731">Sigma factor</keyword>
<dbReference type="InterPro" id="IPR013324">
    <property type="entry name" value="RNA_pol_sigma_r3/r4-like"/>
</dbReference>
<evidence type="ECO:0000256" key="1">
    <source>
        <dbReference type="ARBA" id="ARBA00010641"/>
    </source>
</evidence>
<dbReference type="InterPro" id="IPR013325">
    <property type="entry name" value="RNA_pol_sigma_r2"/>
</dbReference>
<evidence type="ECO:0000256" key="2">
    <source>
        <dbReference type="ARBA" id="ARBA00023015"/>
    </source>
</evidence>
<feature type="domain" description="RNA polymerase sigma-70 region 2" evidence="5">
    <location>
        <begin position="81"/>
        <end position="147"/>
    </location>
</feature>
<dbReference type="InterPro" id="IPR013249">
    <property type="entry name" value="RNA_pol_sigma70_r4_t2"/>
</dbReference>
<evidence type="ECO:0000313" key="8">
    <source>
        <dbReference type="Proteomes" id="UP000199620"/>
    </source>
</evidence>
<dbReference type="InterPro" id="IPR014284">
    <property type="entry name" value="RNA_pol_sigma-70_dom"/>
</dbReference>
<dbReference type="InterPro" id="IPR039425">
    <property type="entry name" value="RNA_pol_sigma-70-like"/>
</dbReference>
<keyword evidence="8" id="KW-1185">Reference proteome</keyword>
<accession>A0ABY0WAY3</accession>
<dbReference type="Proteomes" id="UP000199620">
    <property type="component" value="Chromosome I"/>
</dbReference>
<protein>
    <submittedName>
        <fullName evidence="7">RNA polymerase sigma-70 factor, ECF subfamily</fullName>
    </submittedName>
</protein>
<keyword evidence="2" id="KW-0805">Transcription regulation</keyword>
<dbReference type="InterPro" id="IPR036388">
    <property type="entry name" value="WH-like_DNA-bd_sf"/>
</dbReference>
<feature type="domain" description="RNA polymerase sigma factor 70 region 4 type 2" evidence="6">
    <location>
        <begin position="179"/>
        <end position="230"/>
    </location>
</feature>
<evidence type="ECO:0000259" key="6">
    <source>
        <dbReference type="Pfam" id="PF08281"/>
    </source>
</evidence>
<dbReference type="Pfam" id="PF04542">
    <property type="entry name" value="Sigma70_r2"/>
    <property type="match status" value="1"/>
</dbReference>
<gene>
    <name evidence="7" type="ORF">SAMN04490181_1887</name>
</gene>
<dbReference type="SUPFAM" id="SSF88659">
    <property type="entry name" value="Sigma3 and sigma4 domains of RNA polymerase sigma factors"/>
    <property type="match status" value="1"/>
</dbReference>
<dbReference type="PANTHER" id="PTHR43133">
    <property type="entry name" value="RNA POLYMERASE ECF-TYPE SIGMA FACTO"/>
    <property type="match status" value="1"/>
</dbReference>
<dbReference type="Pfam" id="PF08281">
    <property type="entry name" value="Sigma70_r4_2"/>
    <property type="match status" value="1"/>
</dbReference>
<evidence type="ECO:0000256" key="3">
    <source>
        <dbReference type="ARBA" id="ARBA00023082"/>
    </source>
</evidence>
<evidence type="ECO:0000256" key="4">
    <source>
        <dbReference type="ARBA" id="ARBA00023163"/>
    </source>
</evidence>
<dbReference type="PANTHER" id="PTHR43133:SF63">
    <property type="entry name" value="RNA POLYMERASE SIGMA FACTOR FECI-RELATED"/>
    <property type="match status" value="1"/>
</dbReference>
<name>A0ABY0WAY3_9PSED</name>